<organism evidence="3 4">
    <name type="scientific">Deinococcus irradiatisoli</name>
    <dbReference type="NCBI Taxonomy" id="2202254"/>
    <lineage>
        <taxon>Bacteria</taxon>
        <taxon>Thermotogati</taxon>
        <taxon>Deinococcota</taxon>
        <taxon>Deinococci</taxon>
        <taxon>Deinococcales</taxon>
        <taxon>Deinococcaceae</taxon>
        <taxon>Deinococcus</taxon>
    </lineage>
</organism>
<dbReference type="CDD" id="cd17557">
    <property type="entry name" value="REC_Rcp-like"/>
    <property type="match status" value="1"/>
</dbReference>
<name>A0A2Z3JHR2_9DEIO</name>
<dbReference type="AlphaFoldDB" id="A0A2Z3JHR2"/>
<evidence type="ECO:0000256" key="1">
    <source>
        <dbReference type="PROSITE-ProRule" id="PRU00169"/>
    </source>
</evidence>
<feature type="modified residue" description="4-aspartylphosphate" evidence="1">
    <location>
        <position position="68"/>
    </location>
</feature>
<accession>A0A2Z3JHR2</accession>
<keyword evidence="1" id="KW-0597">Phosphoprotein</keyword>
<evidence type="ECO:0000313" key="4">
    <source>
        <dbReference type="Proteomes" id="UP000245368"/>
    </source>
</evidence>
<dbReference type="InterPro" id="IPR011006">
    <property type="entry name" value="CheY-like_superfamily"/>
</dbReference>
<keyword evidence="4" id="KW-1185">Reference proteome</keyword>
<dbReference type="PANTHER" id="PTHR44520">
    <property type="entry name" value="RESPONSE REGULATOR RCP1-RELATED"/>
    <property type="match status" value="1"/>
</dbReference>
<dbReference type="SUPFAM" id="SSF52172">
    <property type="entry name" value="CheY-like"/>
    <property type="match status" value="1"/>
</dbReference>
<proteinExistence type="predicted"/>
<dbReference type="PANTHER" id="PTHR44520:SF2">
    <property type="entry name" value="RESPONSE REGULATOR RCP1"/>
    <property type="match status" value="1"/>
</dbReference>
<sequence length="152" mass="17003">MTASSSAPFALLLVEDEPADAQIFTELLSDLAEQIEVHHVQHGQEALDFLNRAAPYQNAPRPELIVLDLNMPVMGGHEFLRRAKADEVLRSIPVMVLSTSEHPRDIQGAYHNYANGYLVKPGNITEYQELLEKVTAYWKGAVRLPLIQDLSL</sequence>
<reference evidence="3 4" key="1">
    <citation type="submission" date="2018-05" db="EMBL/GenBank/DDBJ databases">
        <title>Complete Genome Sequence of Deinococcus sp. strain 17bor-2.</title>
        <authorList>
            <person name="Srinivasan S."/>
        </authorList>
    </citation>
    <scope>NUCLEOTIDE SEQUENCE [LARGE SCALE GENOMIC DNA]</scope>
    <source>
        <strain evidence="3 4">17bor-2</strain>
    </source>
</reference>
<evidence type="ECO:0000259" key="2">
    <source>
        <dbReference type="PROSITE" id="PS50110"/>
    </source>
</evidence>
<dbReference type="EMBL" id="CP029494">
    <property type="protein sequence ID" value="AWN22529.1"/>
    <property type="molecule type" value="Genomic_DNA"/>
</dbReference>
<dbReference type="PROSITE" id="PS50110">
    <property type="entry name" value="RESPONSE_REGULATORY"/>
    <property type="match status" value="1"/>
</dbReference>
<dbReference type="OrthoDB" id="9785718at2"/>
<protein>
    <submittedName>
        <fullName evidence="3">Response regulator</fullName>
    </submittedName>
</protein>
<dbReference type="Pfam" id="PF00072">
    <property type="entry name" value="Response_reg"/>
    <property type="match status" value="1"/>
</dbReference>
<dbReference type="Gene3D" id="3.40.50.2300">
    <property type="match status" value="1"/>
</dbReference>
<dbReference type="InterPro" id="IPR001789">
    <property type="entry name" value="Sig_transdc_resp-reg_receiver"/>
</dbReference>
<dbReference type="GO" id="GO:0000160">
    <property type="term" value="P:phosphorelay signal transduction system"/>
    <property type="evidence" value="ECO:0007669"/>
    <property type="project" value="InterPro"/>
</dbReference>
<evidence type="ECO:0000313" key="3">
    <source>
        <dbReference type="EMBL" id="AWN22529.1"/>
    </source>
</evidence>
<feature type="domain" description="Response regulatory" evidence="2">
    <location>
        <begin position="10"/>
        <end position="135"/>
    </location>
</feature>
<gene>
    <name evidence="3" type="ORF">DKM44_04160</name>
</gene>
<dbReference type="Proteomes" id="UP000245368">
    <property type="component" value="Chromosome"/>
</dbReference>
<dbReference type="RefSeq" id="WP_109825681.1">
    <property type="nucleotide sequence ID" value="NZ_CP029494.1"/>
</dbReference>
<dbReference type="KEGG" id="dez:DKM44_04160"/>
<dbReference type="InterPro" id="IPR052893">
    <property type="entry name" value="TCS_response_regulator"/>
</dbReference>
<dbReference type="SMART" id="SM00448">
    <property type="entry name" value="REC"/>
    <property type="match status" value="1"/>
</dbReference>